<evidence type="ECO:0008006" key="5">
    <source>
        <dbReference type="Google" id="ProtNLM"/>
    </source>
</evidence>
<protein>
    <recommendedName>
        <fullName evidence="5">Protein hcp1</fullName>
    </recommendedName>
</protein>
<accession>A0A5S9Q9S6</accession>
<evidence type="ECO:0000313" key="4">
    <source>
        <dbReference type="Proteomes" id="UP000441399"/>
    </source>
</evidence>
<evidence type="ECO:0000313" key="1">
    <source>
        <dbReference type="EMBL" id="CAA0084171.1"/>
    </source>
</evidence>
<dbReference type="EMBL" id="CACSII010000017">
    <property type="protein sequence ID" value="CAA0114017.1"/>
    <property type="molecule type" value="Genomic_DNA"/>
</dbReference>
<dbReference type="EMBL" id="CACSIO010000001">
    <property type="protein sequence ID" value="CAA0084171.1"/>
    <property type="molecule type" value="Genomic_DNA"/>
</dbReference>
<evidence type="ECO:0000313" key="2">
    <source>
        <dbReference type="EMBL" id="CAA0114017.1"/>
    </source>
</evidence>
<evidence type="ECO:0000313" key="3">
    <source>
        <dbReference type="Proteomes" id="UP000434580"/>
    </source>
</evidence>
<dbReference type="Pfam" id="PF05638">
    <property type="entry name" value="T6SS_HCP"/>
    <property type="match status" value="1"/>
</dbReference>
<dbReference type="InterPro" id="IPR008514">
    <property type="entry name" value="T6SS_Hcp"/>
</dbReference>
<dbReference type="Proteomes" id="UP000434580">
    <property type="component" value="Unassembled WGS sequence"/>
</dbReference>
<organism evidence="2 3">
    <name type="scientific">BD1-7 clade bacterium</name>
    <dbReference type="NCBI Taxonomy" id="2029982"/>
    <lineage>
        <taxon>Bacteria</taxon>
        <taxon>Pseudomonadati</taxon>
        <taxon>Pseudomonadota</taxon>
        <taxon>Gammaproteobacteria</taxon>
        <taxon>Cellvibrionales</taxon>
        <taxon>Spongiibacteraceae</taxon>
        <taxon>BD1-7 clade</taxon>
    </lineage>
</organism>
<dbReference type="Gene3D" id="2.30.110.20">
    <property type="entry name" value="Hcp1-like"/>
    <property type="match status" value="1"/>
</dbReference>
<reference evidence="3 4" key="1">
    <citation type="submission" date="2019-11" db="EMBL/GenBank/DDBJ databases">
        <authorList>
            <person name="Holert J."/>
        </authorList>
    </citation>
    <scope>NUCLEOTIDE SEQUENCE [LARGE SCALE GENOMIC DNA]</scope>
    <source>
        <strain evidence="2">BC5_2</strain>
        <strain evidence="1">SB11_3</strain>
    </source>
</reference>
<name>A0A5S9Q9S6_9GAMM</name>
<dbReference type="OrthoDB" id="6461049at2"/>
<gene>
    <name evidence="2" type="ORF">DPBNPPHM_01774</name>
    <name evidence="1" type="ORF">OPDIPICF_00634</name>
</gene>
<proteinExistence type="predicted"/>
<keyword evidence="4" id="KW-1185">Reference proteome</keyword>
<dbReference type="Proteomes" id="UP000441399">
    <property type="component" value="Unassembled WGS sequence"/>
</dbReference>
<dbReference type="AlphaFoldDB" id="A0A5S9Q9S6"/>
<sequence>MASIYMRIEGVDIKDGATVEGLPDSGWVALNSYSWSAVRGVTMDIGNANNSDTGMVALSEVNVSKEVDSGSEGLLSFLYSPGTEGKTVWVAFTKPTRDGSGAEVYFQIKLLKARIVSYNVSGSDGAQPYENLAFSYTQIDQTHWHEDDGGNMQQGGLVSYSVPQGKMLSGAQ</sequence>
<dbReference type="SUPFAM" id="SSF141452">
    <property type="entry name" value="Hcp1-like"/>
    <property type="match status" value="1"/>
</dbReference>
<dbReference type="InterPro" id="IPR036624">
    <property type="entry name" value="Hcp1-lik_sf"/>
</dbReference>